<keyword evidence="4 9" id="KW-0808">Transferase</keyword>
<protein>
    <recommendedName>
        <fullName evidence="9">Acetylglutamate kinase</fullName>
        <ecNumber evidence="9">2.7.2.8</ecNumber>
    </recommendedName>
    <alternativeName>
        <fullName evidence="9">N-acetyl-L-glutamate 5-phosphotransferase</fullName>
    </alternativeName>
    <alternativeName>
        <fullName evidence="9">NAG kinase</fullName>
        <shortName evidence="9">NAGK</shortName>
    </alternativeName>
</protein>
<keyword evidence="6 9" id="KW-0418">Kinase</keyword>
<dbReference type="RefSeq" id="WP_020072712.1">
    <property type="nucleotide sequence ID" value="NZ_JBKWRC010000002.1"/>
</dbReference>
<dbReference type="PANTHER" id="PTHR23342">
    <property type="entry name" value="N-ACETYLGLUTAMATE SYNTHASE"/>
    <property type="match status" value="1"/>
</dbReference>
<keyword evidence="9" id="KW-0963">Cytoplasm</keyword>
<keyword evidence="7 9" id="KW-0067">ATP-binding</keyword>
<dbReference type="SUPFAM" id="SSF53633">
    <property type="entry name" value="Carbamate kinase-like"/>
    <property type="match status" value="1"/>
</dbReference>
<reference evidence="11" key="1">
    <citation type="submission" date="2019-04" db="EMBL/GenBank/DDBJ databases">
        <title>Evolution of Biomass-Degrading Anaerobic Consortia Revealed by Metagenomics.</title>
        <authorList>
            <person name="Peng X."/>
        </authorList>
    </citation>
    <scope>NUCLEOTIDE SEQUENCE</scope>
    <source>
        <strain evidence="11">SIG551</strain>
    </source>
</reference>
<dbReference type="PIRSF" id="PIRSF000728">
    <property type="entry name" value="NAGK"/>
    <property type="match status" value="1"/>
</dbReference>
<dbReference type="GO" id="GO:0042450">
    <property type="term" value="P:L-arginine biosynthetic process via ornithine"/>
    <property type="evidence" value="ECO:0007669"/>
    <property type="project" value="UniProtKB-UniRule"/>
</dbReference>
<dbReference type="InterPro" id="IPR036393">
    <property type="entry name" value="AceGlu_kinase-like_sf"/>
</dbReference>
<keyword evidence="5 9" id="KW-0547">Nucleotide-binding</keyword>
<dbReference type="InterPro" id="IPR001057">
    <property type="entry name" value="Glu/AcGlu_kinase"/>
</dbReference>
<accession>A0A928Q2H8</accession>
<evidence type="ECO:0000256" key="5">
    <source>
        <dbReference type="ARBA" id="ARBA00022741"/>
    </source>
</evidence>
<evidence type="ECO:0000256" key="8">
    <source>
        <dbReference type="ARBA" id="ARBA00048141"/>
    </source>
</evidence>
<dbReference type="Pfam" id="PF00696">
    <property type="entry name" value="AA_kinase"/>
    <property type="match status" value="1"/>
</dbReference>
<feature type="binding site" evidence="9">
    <location>
        <position position="181"/>
    </location>
    <ligand>
        <name>substrate</name>
    </ligand>
</feature>
<dbReference type="InterPro" id="IPR041727">
    <property type="entry name" value="NAGK-C"/>
</dbReference>
<dbReference type="Proteomes" id="UP000754750">
    <property type="component" value="Unassembled WGS sequence"/>
</dbReference>
<dbReference type="InterPro" id="IPR001048">
    <property type="entry name" value="Asp/Glu/Uridylate_kinase"/>
</dbReference>
<evidence type="ECO:0000313" key="12">
    <source>
        <dbReference type="Proteomes" id="UP000754750"/>
    </source>
</evidence>
<dbReference type="AlphaFoldDB" id="A0A928Q2H8"/>
<evidence type="ECO:0000256" key="1">
    <source>
        <dbReference type="ARBA" id="ARBA00004828"/>
    </source>
</evidence>
<evidence type="ECO:0000256" key="7">
    <source>
        <dbReference type="ARBA" id="ARBA00022840"/>
    </source>
</evidence>
<dbReference type="InterPro" id="IPR004662">
    <property type="entry name" value="AcgluKinase_fam"/>
</dbReference>
<evidence type="ECO:0000256" key="9">
    <source>
        <dbReference type="HAMAP-Rule" id="MF_00082"/>
    </source>
</evidence>
<name>A0A928Q2H8_9FIRM</name>
<comment type="subcellular location">
    <subcellularLocation>
        <location evidence="9">Cytoplasm</location>
    </subcellularLocation>
</comment>
<dbReference type="PANTHER" id="PTHR23342:SF0">
    <property type="entry name" value="N-ACETYLGLUTAMATE SYNTHASE, MITOCHONDRIAL"/>
    <property type="match status" value="1"/>
</dbReference>
<comment type="catalytic activity">
    <reaction evidence="8 9">
        <text>N-acetyl-L-glutamate + ATP = N-acetyl-L-glutamyl 5-phosphate + ADP</text>
        <dbReference type="Rhea" id="RHEA:14629"/>
        <dbReference type="ChEBI" id="CHEBI:30616"/>
        <dbReference type="ChEBI" id="CHEBI:44337"/>
        <dbReference type="ChEBI" id="CHEBI:57936"/>
        <dbReference type="ChEBI" id="CHEBI:456216"/>
        <dbReference type="EC" id="2.7.2.8"/>
    </reaction>
</comment>
<evidence type="ECO:0000313" key="11">
    <source>
        <dbReference type="EMBL" id="MBE6833339.1"/>
    </source>
</evidence>
<proteinExistence type="inferred from homology"/>
<dbReference type="FunFam" id="3.40.1160.10:FF:000004">
    <property type="entry name" value="Acetylglutamate kinase"/>
    <property type="match status" value="1"/>
</dbReference>
<evidence type="ECO:0000259" key="10">
    <source>
        <dbReference type="Pfam" id="PF00696"/>
    </source>
</evidence>
<comment type="caution">
    <text evidence="11">The sequence shown here is derived from an EMBL/GenBank/DDBJ whole genome shotgun (WGS) entry which is preliminary data.</text>
</comment>
<organism evidence="11 12">
    <name type="scientific">Faecalispora sporosphaeroides</name>
    <dbReference type="NCBI Taxonomy" id="1549"/>
    <lineage>
        <taxon>Bacteria</taxon>
        <taxon>Bacillati</taxon>
        <taxon>Bacillota</taxon>
        <taxon>Clostridia</taxon>
        <taxon>Eubacteriales</taxon>
        <taxon>Oscillospiraceae</taxon>
        <taxon>Faecalispora</taxon>
    </lineage>
</organism>
<evidence type="ECO:0000256" key="2">
    <source>
        <dbReference type="ARBA" id="ARBA00022571"/>
    </source>
</evidence>
<evidence type="ECO:0000256" key="6">
    <source>
        <dbReference type="ARBA" id="ARBA00022777"/>
    </source>
</evidence>
<gene>
    <name evidence="9 11" type="primary">argB</name>
    <name evidence="11" type="ORF">E7512_07115</name>
</gene>
<dbReference type="EMBL" id="SVNY01000003">
    <property type="protein sequence ID" value="MBE6833339.1"/>
    <property type="molecule type" value="Genomic_DNA"/>
</dbReference>
<sequence length="285" mass="30736">MKISNSDRAQVLVRALPYIQTHKGKTVVVKYGGNAMVNEELKAAVMSDIVLMQLVGIHVVLVHGGGPEISAMLKKTGKESRFINGMRYTDEETVEIVQMVLAGKVNKELVQHLERNNGRAVGLCGLDGGMIKVQKLQAEEDLGLVGDITHVNTSVITDVTEAGYVPVIATLGADETGTVYNINADVAASRVAAALGAEKLILMTDIRGLLRDKNDEDTLIPQVNVSDVPRLKKEGIISGGMIPKIDCCVEAVRRGVPRAHIIDGRTPHSILIELFSDEGIGTMFY</sequence>
<dbReference type="CDD" id="cd04250">
    <property type="entry name" value="AAK_NAGK-C"/>
    <property type="match status" value="1"/>
</dbReference>
<dbReference type="NCBIfam" id="TIGR00761">
    <property type="entry name" value="argB"/>
    <property type="match status" value="1"/>
</dbReference>
<comment type="pathway">
    <text evidence="1 9">Amino-acid biosynthesis; L-arginine biosynthesis; N(2)-acetyl-L-ornithine from L-glutamate: step 2/4.</text>
</comment>
<dbReference type="GO" id="GO:0005524">
    <property type="term" value="F:ATP binding"/>
    <property type="evidence" value="ECO:0007669"/>
    <property type="project" value="UniProtKB-UniRule"/>
</dbReference>
<keyword evidence="2 9" id="KW-0055">Arginine biosynthesis</keyword>
<feature type="site" description="Transition state stabilizer" evidence="9">
    <location>
        <position position="30"/>
    </location>
</feature>
<dbReference type="PRINTS" id="PR00474">
    <property type="entry name" value="GLU5KINASE"/>
</dbReference>
<feature type="site" description="Transition state stabilizer" evidence="9">
    <location>
        <position position="244"/>
    </location>
</feature>
<evidence type="ECO:0000256" key="3">
    <source>
        <dbReference type="ARBA" id="ARBA00022605"/>
    </source>
</evidence>
<comment type="similarity">
    <text evidence="9">Belongs to the acetylglutamate kinase family. ArgB subfamily.</text>
</comment>
<dbReference type="Gene3D" id="3.40.1160.10">
    <property type="entry name" value="Acetylglutamate kinase-like"/>
    <property type="match status" value="1"/>
</dbReference>
<dbReference type="EC" id="2.7.2.8" evidence="9"/>
<dbReference type="HAMAP" id="MF_00082">
    <property type="entry name" value="ArgB"/>
    <property type="match status" value="1"/>
</dbReference>
<feature type="binding site" evidence="9">
    <location>
        <position position="87"/>
    </location>
    <ligand>
        <name>substrate</name>
    </ligand>
</feature>
<dbReference type="InterPro" id="IPR037528">
    <property type="entry name" value="ArgB"/>
</dbReference>
<dbReference type="GO" id="GO:0005737">
    <property type="term" value="C:cytoplasm"/>
    <property type="evidence" value="ECO:0007669"/>
    <property type="project" value="UniProtKB-SubCell"/>
</dbReference>
<keyword evidence="3 9" id="KW-0028">Amino-acid biosynthesis</keyword>
<dbReference type="GO" id="GO:0003991">
    <property type="term" value="F:acetylglutamate kinase activity"/>
    <property type="evidence" value="ECO:0007669"/>
    <property type="project" value="UniProtKB-UniRule"/>
</dbReference>
<comment type="function">
    <text evidence="9">Catalyzes the ATP-dependent phosphorylation of N-acetyl-L-glutamate.</text>
</comment>
<feature type="domain" description="Aspartate/glutamate/uridylate kinase" evidence="10">
    <location>
        <begin position="25"/>
        <end position="263"/>
    </location>
</feature>
<evidence type="ECO:0000256" key="4">
    <source>
        <dbReference type="ARBA" id="ARBA00022679"/>
    </source>
</evidence>
<feature type="binding site" evidence="9">
    <location>
        <begin position="65"/>
        <end position="66"/>
    </location>
    <ligand>
        <name>substrate</name>
    </ligand>
</feature>